<sequence length="836" mass="93721">MDSLCFDDNKEDTEMKSSDDIFGDPEVTPHVGEEHQAEIPPFIDVPYRSQLIKKTRDSDIRVNRPDSFSLGLPIPLMWSHCKLENSNWEALESVTSKEGQMISENECPELKVEFQTSLLGEGQNVAGFSNLQIQSSAKSVETDTDSYMELKTEQDQSRGKYLLPGLLANQSWTNTEYESFLLGLYIFGKNLSLVKRFVGTKNMGDILAFYYGKFYRSKGYRRWSECRKLRNRRCIYGQKIFTGWRQQELLSRMFSHVAGDCQTLLTEISRKFVEGKMPFEEYVFSLKNAVGIELLIAAVGIGKGKQDLTGTANEPTKTTSMFSVRTEIPVGKACSSLTSADIIKFLTGNFRLSKARSNDLFWEAVWPRLLAKGWHSEQPKDQFVTASKPSLVFLIPGVKKFSRRKLVKGNHYFDSISDVLNKVALEPGLIENEIQAAEGNLDEENRQFRYLQPLSSKCNQEHGKFTVVDTSMVIDLHQRKVRQLRSLPFQTMSISEISSSSTESEQDTSEDAEEEVEQGSPPNHVEQADSSNHVEQANSLRPGGEFSATDMSIDALDLSLTLDEHNTTTATMAVEVGNHRFHSEQHDENQSREINEHEFIQNAASDCSNCFPNVMKIQKCTASNHEECTSVDRKFDLNEPVSPSTLHEESEGVVLSMDSDILSHPCDVAKGSWSMNNESSATQQDPVVEVSAEKSKSKTRMLIDLNFPQVSPELGIDMNMERDIHIQQNDNEFKDTSLSSPSEAAQPNAIQESGIASRRQSTRNRPLTTKALEALEYRFLNSKRKRKSTESSESNCSKSRYVGAGSSNGTIVSGSCDNGIGNSMADTRAEEENVMA</sequence>
<keyword evidence="8" id="KW-1185">Reference proteome</keyword>
<dbReference type="PANTHER" id="PTHR13859:SF11">
    <property type="entry name" value="GRUNGE, ISOFORM J"/>
    <property type="match status" value="1"/>
</dbReference>
<feature type="compositionally biased region" description="Basic and acidic residues" evidence="5">
    <location>
        <begin position="827"/>
        <end position="836"/>
    </location>
</feature>
<proteinExistence type="predicted"/>
<feature type="compositionally biased region" description="Polar residues" evidence="5">
    <location>
        <begin position="805"/>
        <end position="825"/>
    </location>
</feature>
<keyword evidence="4" id="KW-0539">Nucleus</keyword>
<protein>
    <recommendedName>
        <fullName evidence="6">SANT domain-containing protein</fullName>
    </recommendedName>
</protein>
<dbReference type="Proteomes" id="UP001341840">
    <property type="component" value="Unassembled WGS sequence"/>
</dbReference>
<feature type="compositionally biased region" description="Polar residues" evidence="5">
    <location>
        <begin position="736"/>
        <end position="751"/>
    </location>
</feature>
<dbReference type="InterPro" id="IPR017884">
    <property type="entry name" value="SANT_dom"/>
</dbReference>
<name>A0ABU6Y9V5_9FABA</name>
<dbReference type="InterPro" id="IPR009057">
    <property type="entry name" value="Homeodomain-like_sf"/>
</dbReference>
<evidence type="ECO:0000313" key="8">
    <source>
        <dbReference type="Proteomes" id="UP001341840"/>
    </source>
</evidence>
<evidence type="ECO:0000256" key="3">
    <source>
        <dbReference type="ARBA" id="ARBA00023163"/>
    </source>
</evidence>
<dbReference type="PANTHER" id="PTHR13859">
    <property type="entry name" value="ATROPHIN-RELATED"/>
    <property type="match status" value="1"/>
</dbReference>
<feature type="compositionally biased region" description="Acidic residues" evidence="5">
    <location>
        <begin position="504"/>
        <end position="517"/>
    </location>
</feature>
<evidence type="ECO:0000256" key="1">
    <source>
        <dbReference type="ARBA" id="ARBA00004123"/>
    </source>
</evidence>
<dbReference type="InterPro" id="IPR056067">
    <property type="entry name" value="DUF7650"/>
</dbReference>
<evidence type="ECO:0000256" key="2">
    <source>
        <dbReference type="ARBA" id="ARBA00023015"/>
    </source>
</evidence>
<feature type="compositionally biased region" description="Polar residues" evidence="5">
    <location>
        <begin position="528"/>
        <end position="539"/>
    </location>
</feature>
<dbReference type="EMBL" id="JASCZI010241767">
    <property type="protein sequence ID" value="MED6206595.1"/>
    <property type="molecule type" value="Genomic_DNA"/>
</dbReference>
<feature type="region of interest" description="Disordered" evidence="5">
    <location>
        <begin position="782"/>
        <end position="836"/>
    </location>
</feature>
<dbReference type="PROSITE" id="PS51293">
    <property type="entry name" value="SANT"/>
    <property type="match status" value="1"/>
</dbReference>
<evidence type="ECO:0000313" key="7">
    <source>
        <dbReference type="EMBL" id="MED6206595.1"/>
    </source>
</evidence>
<feature type="domain" description="SANT" evidence="6">
    <location>
        <begin position="167"/>
        <end position="218"/>
    </location>
</feature>
<accession>A0ABU6Y9V5</accession>
<feature type="region of interest" description="Disordered" evidence="5">
    <location>
        <begin position="495"/>
        <end position="546"/>
    </location>
</feature>
<feature type="region of interest" description="Disordered" evidence="5">
    <location>
        <begin position="1"/>
        <end position="23"/>
    </location>
</feature>
<comment type="caution">
    <text evidence="7">The sequence shown here is derived from an EMBL/GenBank/DDBJ whole genome shotgun (WGS) entry which is preliminary data.</text>
</comment>
<gene>
    <name evidence="7" type="ORF">PIB30_028311</name>
</gene>
<dbReference type="SUPFAM" id="SSF46689">
    <property type="entry name" value="Homeodomain-like"/>
    <property type="match status" value="1"/>
</dbReference>
<dbReference type="Pfam" id="PF25826">
    <property type="entry name" value="DUF7952"/>
    <property type="match status" value="1"/>
</dbReference>
<evidence type="ECO:0000259" key="6">
    <source>
        <dbReference type="PROSITE" id="PS51293"/>
    </source>
</evidence>
<evidence type="ECO:0000256" key="4">
    <source>
        <dbReference type="ARBA" id="ARBA00023242"/>
    </source>
</evidence>
<comment type="subcellular location">
    <subcellularLocation>
        <location evidence="1">Nucleus</location>
    </subcellularLocation>
</comment>
<reference evidence="7 8" key="1">
    <citation type="journal article" date="2023" name="Plants (Basel)">
        <title>Bridging the Gap: Combining Genomics and Transcriptomics Approaches to Understand Stylosanthes scabra, an Orphan Legume from the Brazilian Caatinga.</title>
        <authorList>
            <person name="Ferreira-Neto J.R.C."/>
            <person name="da Silva M.D."/>
            <person name="Binneck E."/>
            <person name="de Melo N.F."/>
            <person name="da Silva R.H."/>
            <person name="de Melo A.L.T.M."/>
            <person name="Pandolfi V."/>
            <person name="Bustamante F.O."/>
            <person name="Brasileiro-Vidal A.C."/>
            <person name="Benko-Iseppon A.M."/>
        </authorList>
    </citation>
    <scope>NUCLEOTIDE SEQUENCE [LARGE SCALE GENOMIC DNA]</scope>
    <source>
        <tissue evidence="7">Leaves</tissue>
    </source>
</reference>
<organism evidence="7 8">
    <name type="scientific">Stylosanthes scabra</name>
    <dbReference type="NCBI Taxonomy" id="79078"/>
    <lineage>
        <taxon>Eukaryota</taxon>
        <taxon>Viridiplantae</taxon>
        <taxon>Streptophyta</taxon>
        <taxon>Embryophyta</taxon>
        <taxon>Tracheophyta</taxon>
        <taxon>Spermatophyta</taxon>
        <taxon>Magnoliopsida</taxon>
        <taxon>eudicotyledons</taxon>
        <taxon>Gunneridae</taxon>
        <taxon>Pentapetalae</taxon>
        <taxon>rosids</taxon>
        <taxon>fabids</taxon>
        <taxon>Fabales</taxon>
        <taxon>Fabaceae</taxon>
        <taxon>Papilionoideae</taxon>
        <taxon>50 kb inversion clade</taxon>
        <taxon>dalbergioids sensu lato</taxon>
        <taxon>Dalbergieae</taxon>
        <taxon>Pterocarpus clade</taxon>
        <taxon>Stylosanthes</taxon>
    </lineage>
</organism>
<dbReference type="InterPro" id="IPR057712">
    <property type="entry name" value="DUF7952"/>
</dbReference>
<dbReference type="Pfam" id="PF24662">
    <property type="entry name" value="DUF7650"/>
    <property type="match status" value="1"/>
</dbReference>
<dbReference type="Gene3D" id="1.10.10.60">
    <property type="entry name" value="Homeodomain-like"/>
    <property type="match status" value="1"/>
</dbReference>
<keyword evidence="2" id="KW-0805">Transcription regulation</keyword>
<keyword evidence="3" id="KW-0804">Transcription</keyword>
<feature type="region of interest" description="Disordered" evidence="5">
    <location>
        <begin position="733"/>
        <end position="770"/>
    </location>
</feature>
<evidence type="ECO:0000256" key="5">
    <source>
        <dbReference type="SAM" id="MobiDB-lite"/>
    </source>
</evidence>